<evidence type="ECO:0000256" key="3">
    <source>
        <dbReference type="ARBA" id="ARBA00023002"/>
    </source>
</evidence>
<dbReference type="Pfam" id="PF00106">
    <property type="entry name" value="adh_short"/>
    <property type="match status" value="1"/>
</dbReference>
<evidence type="ECO:0000256" key="2">
    <source>
        <dbReference type="ARBA" id="ARBA00022857"/>
    </source>
</evidence>
<keyword evidence="2" id="KW-0521">NADP</keyword>
<gene>
    <name evidence="5" type="ORF">ABFY20_18265</name>
</gene>
<comment type="similarity">
    <text evidence="1 4">Belongs to the short-chain dehydrogenases/reductases (SDR) family.</text>
</comment>
<accession>A0AB39BGJ2</accession>
<evidence type="ECO:0000313" key="5">
    <source>
        <dbReference type="EMBL" id="XDI05240.1"/>
    </source>
</evidence>
<protein>
    <submittedName>
        <fullName evidence="5">SDR family oxidoreductase</fullName>
        <ecNumber evidence="5">1.-.-.-</ecNumber>
    </submittedName>
</protein>
<dbReference type="PRINTS" id="PR00080">
    <property type="entry name" value="SDRFAMILY"/>
</dbReference>
<dbReference type="Gene3D" id="3.40.50.720">
    <property type="entry name" value="NAD(P)-binding Rossmann-like Domain"/>
    <property type="match status" value="1"/>
</dbReference>
<dbReference type="PRINTS" id="PR00081">
    <property type="entry name" value="GDHRDH"/>
</dbReference>
<keyword evidence="3 5" id="KW-0560">Oxidoreductase</keyword>
<name>A0AB39BGJ2_9MICO</name>
<dbReference type="GO" id="GO:0016616">
    <property type="term" value="F:oxidoreductase activity, acting on the CH-OH group of donors, NAD or NADP as acceptor"/>
    <property type="evidence" value="ECO:0007669"/>
    <property type="project" value="UniProtKB-ARBA"/>
</dbReference>
<dbReference type="PANTHER" id="PTHR43391">
    <property type="entry name" value="RETINOL DEHYDROGENASE-RELATED"/>
    <property type="match status" value="1"/>
</dbReference>
<dbReference type="InterPro" id="IPR020904">
    <property type="entry name" value="Sc_DH/Rdtase_CS"/>
</dbReference>
<dbReference type="EC" id="1.-.-.-" evidence="5"/>
<dbReference type="RefSeq" id="WP_368497624.1">
    <property type="nucleotide sequence ID" value="NZ_CP162511.1"/>
</dbReference>
<dbReference type="AlphaFoldDB" id="A0AB39BGJ2"/>
<organism evidence="5">
    <name type="scientific">Herbiconiux sp. A18JL235</name>
    <dbReference type="NCBI Taxonomy" id="3152363"/>
    <lineage>
        <taxon>Bacteria</taxon>
        <taxon>Bacillati</taxon>
        <taxon>Actinomycetota</taxon>
        <taxon>Actinomycetes</taxon>
        <taxon>Micrococcales</taxon>
        <taxon>Microbacteriaceae</taxon>
        <taxon>Herbiconiux</taxon>
    </lineage>
</organism>
<reference evidence="5" key="1">
    <citation type="submission" date="2024-05" db="EMBL/GenBank/DDBJ databases">
        <title>Herbiconiux sp. A18JL235.</title>
        <authorList>
            <person name="Zhang G."/>
        </authorList>
    </citation>
    <scope>NUCLEOTIDE SEQUENCE</scope>
    <source>
        <strain evidence="5">A18JL235</strain>
    </source>
</reference>
<dbReference type="PROSITE" id="PS00061">
    <property type="entry name" value="ADH_SHORT"/>
    <property type="match status" value="1"/>
</dbReference>
<dbReference type="InterPro" id="IPR036291">
    <property type="entry name" value="NAD(P)-bd_dom_sf"/>
</dbReference>
<dbReference type="EMBL" id="CP162511">
    <property type="protein sequence ID" value="XDI05240.1"/>
    <property type="molecule type" value="Genomic_DNA"/>
</dbReference>
<dbReference type="FunFam" id="3.40.50.720:FF:000047">
    <property type="entry name" value="NADP-dependent L-serine/L-allo-threonine dehydrogenase"/>
    <property type="match status" value="1"/>
</dbReference>
<sequence>MKPLVVITGASSGIGAATARAFSAAGHPLLLIARRRAAMEALGLPDVEIAEADVNDTPAVAAALARAVARFGEPDLLVNNAGLMALSSVVDQDPGLVQAMFDVNCVAMMKNSQLVLGGMRERGRGTIVNLGSIAGKQLYGDHTVYNGTKYAVHAMTEGLRRENAAHGVRVLLVAPGMVDTELLGNTGEGAVLDGYLAYKGSIGGGLQPTDIADAIVAAYSLPQHISYRELVVAPTSQDA</sequence>
<proteinExistence type="inferred from homology"/>
<dbReference type="InterPro" id="IPR002347">
    <property type="entry name" value="SDR_fam"/>
</dbReference>
<evidence type="ECO:0000256" key="4">
    <source>
        <dbReference type="RuleBase" id="RU000363"/>
    </source>
</evidence>
<dbReference type="PANTHER" id="PTHR43391:SF14">
    <property type="entry name" value="DEHYDROGENASE_REDUCTASE SDR FAMILY PROTEIN 7-LIKE"/>
    <property type="match status" value="1"/>
</dbReference>
<dbReference type="SUPFAM" id="SSF51735">
    <property type="entry name" value="NAD(P)-binding Rossmann-fold domains"/>
    <property type="match status" value="1"/>
</dbReference>
<evidence type="ECO:0000256" key="1">
    <source>
        <dbReference type="ARBA" id="ARBA00006484"/>
    </source>
</evidence>